<protein>
    <recommendedName>
        <fullName evidence="3">Sulfotransferase family protein</fullName>
    </recommendedName>
</protein>
<reference evidence="1" key="2">
    <citation type="submission" date="2020-09" db="EMBL/GenBank/DDBJ databases">
        <authorList>
            <person name="Sun Q."/>
            <person name="Zhou Y."/>
        </authorList>
    </citation>
    <scope>NUCLEOTIDE SEQUENCE</scope>
    <source>
        <strain evidence="1">CGMCC 1.12921</strain>
    </source>
</reference>
<name>A0A8J2Y578_9PROT</name>
<accession>A0A8J2Y578</accession>
<proteinExistence type="predicted"/>
<organism evidence="1 2">
    <name type="scientific">Aquisalinus flavus</name>
    <dbReference type="NCBI Taxonomy" id="1526572"/>
    <lineage>
        <taxon>Bacteria</taxon>
        <taxon>Pseudomonadati</taxon>
        <taxon>Pseudomonadota</taxon>
        <taxon>Alphaproteobacteria</taxon>
        <taxon>Parvularculales</taxon>
        <taxon>Parvularculaceae</taxon>
        <taxon>Aquisalinus</taxon>
    </lineage>
</organism>
<sequence>MIFGKNYLFIHTPKTGGMSVSRWLLNNADGPLNVCTPASSFDHTRTSIEFDDVEPRLTLIDGKRHEVVSEAADVLEAQGIDPETIPLVFSVTRDPVQLLLSYYKHVRKPWVVKFRHGADGKLTGDTLLASEGNFSEFARNCQFYNKSADFMRDYYVDNSGRIKKVHYVPLEFLNEFLTERFRNHKRCGRFPMQVRNKSAESFPESEIDKDTEDFIYDRYAFLHEIHEKAKQRYMKDA</sequence>
<dbReference type="AlphaFoldDB" id="A0A8J2Y578"/>
<dbReference type="SUPFAM" id="SSF52540">
    <property type="entry name" value="P-loop containing nucleoside triphosphate hydrolases"/>
    <property type="match status" value="1"/>
</dbReference>
<dbReference type="EMBL" id="BMGH01000001">
    <property type="protein sequence ID" value="GGD09562.1"/>
    <property type="molecule type" value="Genomic_DNA"/>
</dbReference>
<evidence type="ECO:0000313" key="2">
    <source>
        <dbReference type="Proteomes" id="UP000613582"/>
    </source>
</evidence>
<evidence type="ECO:0008006" key="3">
    <source>
        <dbReference type="Google" id="ProtNLM"/>
    </source>
</evidence>
<dbReference type="RefSeq" id="WP_188158733.1">
    <property type="nucleotide sequence ID" value="NZ_BMGH01000001.1"/>
</dbReference>
<gene>
    <name evidence="1" type="ORF">GCM10011342_18050</name>
</gene>
<evidence type="ECO:0000313" key="1">
    <source>
        <dbReference type="EMBL" id="GGD09562.1"/>
    </source>
</evidence>
<keyword evidence="2" id="KW-1185">Reference proteome</keyword>
<dbReference type="InterPro" id="IPR027417">
    <property type="entry name" value="P-loop_NTPase"/>
</dbReference>
<comment type="caution">
    <text evidence="1">The sequence shown here is derived from an EMBL/GenBank/DDBJ whole genome shotgun (WGS) entry which is preliminary data.</text>
</comment>
<reference evidence="1" key="1">
    <citation type="journal article" date="2014" name="Int. J. Syst. Evol. Microbiol.">
        <title>Complete genome sequence of Corynebacterium casei LMG S-19264T (=DSM 44701T), isolated from a smear-ripened cheese.</title>
        <authorList>
            <consortium name="US DOE Joint Genome Institute (JGI-PGF)"/>
            <person name="Walter F."/>
            <person name="Albersmeier A."/>
            <person name="Kalinowski J."/>
            <person name="Ruckert C."/>
        </authorList>
    </citation>
    <scope>NUCLEOTIDE SEQUENCE</scope>
    <source>
        <strain evidence="1">CGMCC 1.12921</strain>
    </source>
</reference>
<dbReference type="Gene3D" id="3.40.50.300">
    <property type="entry name" value="P-loop containing nucleotide triphosphate hydrolases"/>
    <property type="match status" value="1"/>
</dbReference>
<dbReference type="Proteomes" id="UP000613582">
    <property type="component" value="Unassembled WGS sequence"/>
</dbReference>